<name>A0AAD9NAI9_9ANNE</name>
<sequence>MSIHADLSEDSHEFLDSESELISPVGSPAVNHSDVSEVGTAHQYHSHNSSPVTSHMKITTSPKLIFVLCCRFTAVICFILFYPFPLLTSLHHCFLLSLSLALFSYFSIAAVYLTFTNQVEVVEMESPSISSNSSNSHSPFWSHTRRMNSIYPPDNPLPTRQIQSIYPPDNTSQAPFPHYHHHGNHYHTNQPGQQQVTTGPHPQHKSAPASPVRQPHGAPRVSTPSPNPGRHYRGGGGGGYIPNSVYSTRTSYRKQMYPTYSTKDQPSCQSDYENSARSATQMSNRHVSRIDRENCRNDAQNLYNVNTNKMTCYDSADELKSPASEDYDSYCSDSEQVRWRLGADGSYLPDQPRGYGSLDRKANARELMLSELRPSKFGSKRESHSDYRDSPYQIADAPQTANIGDPRRDVISGGHLQKYDPSVSEEALSQAGDNALHNTSIPYIDCSQSSISMASSGTGAPWYDTREGGQYVPPAPTSFVRQEVQNYEHGYHGYEPLSSRGTDSPFQAPLPNQHNQMTVMKYQNYVEVSKPFQMSDYFKYSERLRRQRVQESPPTSVCGGPTSQSPHHQPPHLAQSSSSSSSSPHHPDPSQPGQGRVQYHGQNQASHSGSPAPFSSSRSRPSSPFAQPAYAQNEHLAYGKQPSPYSQGSFVQTSYSPHIASQQSSPYQQHSPKHVAYQPPKPMTCQLVRDSPSHGVTTNKTVTHRQV</sequence>
<evidence type="ECO:0000313" key="3">
    <source>
        <dbReference type="EMBL" id="KAK2163132.1"/>
    </source>
</evidence>
<keyword evidence="4" id="KW-1185">Reference proteome</keyword>
<keyword evidence="2" id="KW-1133">Transmembrane helix</keyword>
<dbReference type="EMBL" id="JAODUP010000085">
    <property type="protein sequence ID" value="KAK2163132.1"/>
    <property type="molecule type" value="Genomic_DNA"/>
</dbReference>
<feature type="compositionally biased region" description="Polar residues" evidence="1">
    <location>
        <begin position="188"/>
        <end position="200"/>
    </location>
</feature>
<feature type="transmembrane region" description="Helical" evidence="2">
    <location>
        <begin position="94"/>
        <end position="115"/>
    </location>
</feature>
<proteinExistence type="predicted"/>
<feature type="region of interest" description="Disordered" evidence="1">
    <location>
        <begin position="657"/>
        <end position="680"/>
    </location>
</feature>
<feature type="compositionally biased region" description="Polar residues" evidence="1">
    <location>
        <begin position="158"/>
        <end position="174"/>
    </location>
</feature>
<feature type="region of interest" description="Disordered" evidence="1">
    <location>
        <begin position="546"/>
        <end position="626"/>
    </location>
</feature>
<evidence type="ECO:0000256" key="1">
    <source>
        <dbReference type="SAM" id="MobiDB-lite"/>
    </source>
</evidence>
<accession>A0AAD9NAI9</accession>
<protein>
    <submittedName>
        <fullName evidence="3">Uncharacterized protein</fullName>
    </submittedName>
</protein>
<feature type="compositionally biased region" description="Low complexity" evidence="1">
    <location>
        <begin position="605"/>
        <end position="626"/>
    </location>
</feature>
<keyword evidence="2" id="KW-0472">Membrane</keyword>
<feature type="region of interest" description="Disordered" evidence="1">
    <location>
        <begin position="152"/>
        <end position="245"/>
    </location>
</feature>
<comment type="caution">
    <text evidence="3">The sequence shown here is derived from an EMBL/GenBank/DDBJ whole genome shotgun (WGS) entry which is preliminary data.</text>
</comment>
<feature type="compositionally biased region" description="Low complexity" evidence="1">
    <location>
        <begin position="561"/>
        <end position="584"/>
    </location>
</feature>
<organism evidence="3 4">
    <name type="scientific">Paralvinella palmiformis</name>
    <dbReference type="NCBI Taxonomy" id="53620"/>
    <lineage>
        <taxon>Eukaryota</taxon>
        <taxon>Metazoa</taxon>
        <taxon>Spiralia</taxon>
        <taxon>Lophotrochozoa</taxon>
        <taxon>Annelida</taxon>
        <taxon>Polychaeta</taxon>
        <taxon>Sedentaria</taxon>
        <taxon>Canalipalpata</taxon>
        <taxon>Terebellida</taxon>
        <taxon>Terebelliformia</taxon>
        <taxon>Alvinellidae</taxon>
        <taxon>Paralvinella</taxon>
    </lineage>
</organism>
<evidence type="ECO:0000256" key="2">
    <source>
        <dbReference type="SAM" id="Phobius"/>
    </source>
</evidence>
<reference evidence="3" key="1">
    <citation type="journal article" date="2023" name="Mol. Biol. Evol.">
        <title>Third-Generation Sequencing Reveals the Adaptive Role of the Epigenome in Three Deep-Sea Polychaetes.</title>
        <authorList>
            <person name="Perez M."/>
            <person name="Aroh O."/>
            <person name="Sun Y."/>
            <person name="Lan Y."/>
            <person name="Juniper S.K."/>
            <person name="Young C.R."/>
            <person name="Angers B."/>
            <person name="Qian P.Y."/>
        </authorList>
    </citation>
    <scope>NUCLEOTIDE SEQUENCE</scope>
    <source>
        <strain evidence="3">P08H-3</strain>
    </source>
</reference>
<gene>
    <name evidence="3" type="ORF">LSH36_85g07063</name>
</gene>
<evidence type="ECO:0000313" key="4">
    <source>
        <dbReference type="Proteomes" id="UP001208570"/>
    </source>
</evidence>
<feature type="compositionally biased region" description="Low complexity" evidence="1">
    <location>
        <begin position="661"/>
        <end position="670"/>
    </location>
</feature>
<dbReference type="Proteomes" id="UP001208570">
    <property type="component" value="Unassembled WGS sequence"/>
</dbReference>
<keyword evidence="2" id="KW-0812">Transmembrane</keyword>
<dbReference type="AlphaFoldDB" id="A0AAD9NAI9"/>
<feature type="transmembrane region" description="Helical" evidence="2">
    <location>
        <begin position="64"/>
        <end position="82"/>
    </location>
</feature>